<evidence type="ECO:0000313" key="16">
    <source>
        <dbReference type="EMBL" id="QPT41186.1"/>
    </source>
</evidence>
<accession>A0A378XGQ6</accession>
<evidence type="ECO:0000256" key="4">
    <source>
        <dbReference type="ARBA" id="ARBA00023002"/>
    </source>
</evidence>
<evidence type="ECO:0000256" key="14">
    <source>
        <dbReference type="HAMAP-Rule" id="MF_00063"/>
    </source>
</evidence>
<keyword evidence="19" id="KW-1185">Reference proteome</keyword>
<dbReference type="HAMAP" id="MF_00063">
    <property type="entry name" value="CysH"/>
    <property type="match status" value="1"/>
</dbReference>
<evidence type="ECO:0000256" key="6">
    <source>
        <dbReference type="ARBA" id="ARBA00023014"/>
    </source>
</evidence>
<dbReference type="EC" id="1.8.4.10" evidence="9 14"/>
<dbReference type="GO" id="GO:0005737">
    <property type="term" value="C:cytoplasm"/>
    <property type="evidence" value="ECO:0007669"/>
    <property type="project" value="UniProtKB-SubCell"/>
</dbReference>
<feature type="binding site" evidence="14">
    <location>
        <position position="213"/>
    </location>
    <ligand>
        <name>[4Fe-4S] cluster</name>
        <dbReference type="ChEBI" id="CHEBI:49883"/>
    </ligand>
</feature>
<dbReference type="GO" id="GO:0051539">
    <property type="term" value="F:4 iron, 4 sulfur cluster binding"/>
    <property type="evidence" value="ECO:0007669"/>
    <property type="project" value="UniProtKB-UniRule"/>
</dbReference>
<keyword evidence="3 14" id="KW-0479">Metal-binding</keyword>
<evidence type="ECO:0000256" key="9">
    <source>
        <dbReference type="ARBA" id="ARBA00024386"/>
    </source>
</evidence>
<evidence type="ECO:0000256" key="11">
    <source>
        <dbReference type="ARBA" id="ARBA00030894"/>
    </source>
</evidence>
<dbReference type="Proteomes" id="UP000594903">
    <property type="component" value="Chromosome"/>
</dbReference>
<feature type="binding site" evidence="14">
    <location>
        <position position="210"/>
    </location>
    <ligand>
        <name>[4Fe-4S] cluster</name>
        <dbReference type="ChEBI" id="CHEBI:49883"/>
    </ligand>
</feature>
<comment type="function">
    <text evidence="7 14">Catalyzes the formation of sulfite from adenosine 5'-phosphosulfate (APS) using thioredoxin as an electron donor.</text>
</comment>
<dbReference type="NCBIfam" id="TIGR02055">
    <property type="entry name" value="APS_reductase"/>
    <property type="match status" value="1"/>
</dbReference>
<dbReference type="Pfam" id="PF01507">
    <property type="entry name" value="PAPS_reduct"/>
    <property type="match status" value="1"/>
</dbReference>
<keyword evidence="6 14" id="KW-0411">Iron-sulfur</keyword>
<evidence type="ECO:0000256" key="12">
    <source>
        <dbReference type="ARBA" id="ARBA00032041"/>
    </source>
</evidence>
<evidence type="ECO:0000256" key="8">
    <source>
        <dbReference type="ARBA" id="ARBA00024327"/>
    </source>
</evidence>
<evidence type="ECO:0000313" key="18">
    <source>
        <dbReference type="Proteomes" id="UP000254603"/>
    </source>
</evidence>
<organism evidence="17 18">
    <name type="scientific">Oligella ureolytica</name>
    <dbReference type="NCBI Taxonomy" id="90244"/>
    <lineage>
        <taxon>Bacteria</taxon>
        <taxon>Pseudomonadati</taxon>
        <taxon>Pseudomonadota</taxon>
        <taxon>Betaproteobacteria</taxon>
        <taxon>Burkholderiales</taxon>
        <taxon>Alcaligenaceae</taxon>
        <taxon>Oligella</taxon>
    </lineage>
</organism>
<sequence length="257" mass="29619">MFSPQLWHAPVVSEATFRHLPTLQQELEQNLRTISASHKDVRFASSLAVEDMVITEVIARLKLPITVFTLNTAKLNPETLELLEATRQHFPELHIEQYHPQEEAVRHFDKNHGISSIYDSLEQRKLCCGIRKIEPLNRALDGADAWLTGQRRSQSATRTELPFEEKDTQRGITKFNPIFAWEEEAVWAYVQAHDLPLNALYKKGYPSIGCEPCTRPIRLSEDIRAGRWWWENKDSKECGLHRQADAHTNNKKESVGL</sequence>
<evidence type="ECO:0000256" key="10">
    <source>
        <dbReference type="ARBA" id="ARBA00029514"/>
    </source>
</evidence>
<evidence type="ECO:0000256" key="7">
    <source>
        <dbReference type="ARBA" id="ARBA00024298"/>
    </source>
</evidence>
<comment type="pathway">
    <text evidence="8 14">Sulfur metabolism; hydrogen sulfide biosynthesis; sulfite from sulfate.</text>
</comment>
<evidence type="ECO:0000256" key="13">
    <source>
        <dbReference type="ARBA" id="ARBA00048441"/>
    </source>
</evidence>
<dbReference type="STRING" id="1122619.GCA_000373745_01781"/>
<reference evidence="16 19" key="2">
    <citation type="submission" date="2020-12" db="EMBL/GenBank/DDBJ databases">
        <title>FDA dAtabase for Regulatory Grade micrObial Sequences (FDA-ARGOS): Supporting development and validation of Infectious Disease Dx tests.</title>
        <authorList>
            <person name="Sproer C."/>
            <person name="Gronow S."/>
            <person name="Severitt S."/>
            <person name="Schroder I."/>
            <person name="Tallon L."/>
            <person name="Sadzewicz L."/>
            <person name="Zhao X."/>
            <person name="Boylan J."/>
            <person name="Ott S."/>
            <person name="Bowen H."/>
            <person name="Vavikolanu K."/>
            <person name="Mehta A."/>
            <person name="Aluvathingal J."/>
            <person name="Nadendla S."/>
            <person name="Lowell S."/>
            <person name="Myers T."/>
            <person name="Yan Y."/>
            <person name="Sichtig H."/>
        </authorList>
    </citation>
    <scope>NUCLEOTIDE SEQUENCE [LARGE SCALE GENOMIC DNA]</scope>
    <source>
        <strain evidence="16 19">FDAARGOS_872</strain>
    </source>
</reference>
<dbReference type="InterPro" id="IPR002500">
    <property type="entry name" value="PAPS_reduct_dom"/>
</dbReference>
<feature type="binding site" evidence="14">
    <location>
        <position position="127"/>
    </location>
    <ligand>
        <name>[4Fe-4S] cluster</name>
        <dbReference type="ChEBI" id="CHEBI:49883"/>
    </ligand>
</feature>
<dbReference type="Gene3D" id="3.40.50.620">
    <property type="entry name" value="HUPs"/>
    <property type="match status" value="1"/>
</dbReference>
<dbReference type="GO" id="GO:0046872">
    <property type="term" value="F:metal ion binding"/>
    <property type="evidence" value="ECO:0007669"/>
    <property type="project" value="UniProtKB-KW"/>
</dbReference>
<dbReference type="InterPro" id="IPR014729">
    <property type="entry name" value="Rossmann-like_a/b/a_fold"/>
</dbReference>
<dbReference type="Proteomes" id="UP000254603">
    <property type="component" value="Unassembled WGS sequence"/>
</dbReference>
<comment type="catalytic activity">
    <reaction evidence="13 14">
        <text>[thioredoxin]-disulfide + sulfite + AMP + 2 H(+) = adenosine 5'-phosphosulfate + [thioredoxin]-dithiol</text>
        <dbReference type="Rhea" id="RHEA:21976"/>
        <dbReference type="Rhea" id="RHEA-COMP:10698"/>
        <dbReference type="Rhea" id="RHEA-COMP:10700"/>
        <dbReference type="ChEBI" id="CHEBI:15378"/>
        <dbReference type="ChEBI" id="CHEBI:17359"/>
        <dbReference type="ChEBI" id="CHEBI:29950"/>
        <dbReference type="ChEBI" id="CHEBI:50058"/>
        <dbReference type="ChEBI" id="CHEBI:58243"/>
        <dbReference type="ChEBI" id="CHEBI:456215"/>
        <dbReference type="EC" id="1.8.4.10"/>
    </reaction>
</comment>
<keyword evidence="4 14" id="KW-0560">Oxidoreductase</keyword>
<dbReference type="AlphaFoldDB" id="A0A378XGQ6"/>
<dbReference type="PANTHER" id="PTHR46482:SF9">
    <property type="entry name" value="5'-ADENYLYLSULFATE REDUCTASE 1, CHLOROPLASTIC"/>
    <property type="match status" value="1"/>
</dbReference>
<dbReference type="GO" id="GO:0004604">
    <property type="term" value="F:phosphoadenylyl-sulfate reductase (thioredoxin) activity"/>
    <property type="evidence" value="ECO:0007669"/>
    <property type="project" value="UniProtKB-UniRule"/>
</dbReference>
<dbReference type="PIRSF" id="PIRSF000857">
    <property type="entry name" value="PAPS_reductase"/>
    <property type="match status" value="1"/>
</dbReference>
<reference evidence="17 18" key="1">
    <citation type="submission" date="2018-06" db="EMBL/GenBank/DDBJ databases">
        <authorList>
            <consortium name="Pathogen Informatics"/>
            <person name="Doyle S."/>
        </authorList>
    </citation>
    <scope>NUCLEOTIDE SEQUENCE [LARGE SCALE GENOMIC DNA]</scope>
    <source>
        <strain evidence="17 18">NCTC11997</strain>
    </source>
</reference>
<comment type="subcellular location">
    <subcellularLocation>
        <location evidence="14">Cytoplasm</location>
    </subcellularLocation>
</comment>
<dbReference type="GO" id="GO:0019344">
    <property type="term" value="P:cysteine biosynthetic process"/>
    <property type="evidence" value="ECO:0007669"/>
    <property type="project" value="InterPro"/>
</dbReference>
<dbReference type="RefSeq" id="WP_018574956.1">
    <property type="nucleotide sequence ID" value="NZ_CP065725.1"/>
</dbReference>
<dbReference type="InterPro" id="IPR011798">
    <property type="entry name" value="APS_reductase"/>
</dbReference>
<gene>
    <name evidence="14 17" type="primary">cysH</name>
    <name evidence="16" type="ORF">I6G29_06580</name>
    <name evidence="17" type="ORF">NCTC11997_01372</name>
</gene>
<keyword evidence="2 14" id="KW-0963">Cytoplasm</keyword>
<comment type="cofactor">
    <cofactor evidence="14">
        <name>[4Fe-4S] cluster</name>
        <dbReference type="ChEBI" id="CHEBI:49883"/>
    </cofactor>
    <text evidence="14">Binds 1 [4Fe-4S] cluster per subunit.</text>
</comment>
<evidence type="ECO:0000259" key="15">
    <source>
        <dbReference type="Pfam" id="PF01507"/>
    </source>
</evidence>
<protein>
    <recommendedName>
        <fullName evidence="10 14">Adenosine 5'-phosphosulfate reductase</fullName>
        <shortName evidence="14">APS reductase</shortName>
        <ecNumber evidence="9 14">1.8.4.10</ecNumber>
    </recommendedName>
    <alternativeName>
        <fullName evidence="12 14">5'-adenylylsulfate reductase</fullName>
    </alternativeName>
    <alternativeName>
        <fullName evidence="11 14">Thioredoxin-dependent 5'-adenylylsulfate reductase</fullName>
    </alternativeName>
</protein>
<dbReference type="NCBIfam" id="NF002537">
    <property type="entry name" value="PRK02090.1"/>
    <property type="match status" value="1"/>
</dbReference>
<dbReference type="SUPFAM" id="SSF52402">
    <property type="entry name" value="Adenine nucleotide alpha hydrolases-like"/>
    <property type="match status" value="1"/>
</dbReference>
<dbReference type="OrthoDB" id="9794018at2"/>
<evidence type="ECO:0000256" key="3">
    <source>
        <dbReference type="ARBA" id="ARBA00022723"/>
    </source>
</evidence>
<dbReference type="CDD" id="cd23945">
    <property type="entry name" value="PAPS_reductase"/>
    <property type="match status" value="1"/>
</dbReference>
<evidence type="ECO:0000256" key="1">
    <source>
        <dbReference type="ARBA" id="ARBA00009732"/>
    </source>
</evidence>
<comment type="similarity">
    <text evidence="1 14">Belongs to the PAPS reductase family. CysH subfamily.</text>
</comment>
<feature type="binding site" evidence="14">
    <location>
        <position position="128"/>
    </location>
    <ligand>
        <name>[4Fe-4S] cluster</name>
        <dbReference type="ChEBI" id="CHEBI:49883"/>
    </ligand>
</feature>
<evidence type="ECO:0000313" key="19">
    <source>
        <dbReference type="Proteomes" id="UP000594903"/>
    </source>
</evidence>
<evidence type="ECO:0000256" key="2">
    <source>
        <dbReference type="ARBA" id="ARBA00022490"/>
    </source>
</evidence>
<evidence type="ECO:0000256" key="5">
    <source>
        <dbReference type="ARBA" id="ARBA00023004"/>
    </source>
</evidence>
<feature type="domain" description="Phosphoadenosine phosphosulphate reductase" evidence="15">
    <location>
        <begin position="43"/>
        <end position="216"/>
    </location>
</feature>
<name>A0A378XGQ6_9BURK</name>
<dbReference type="InterPro" id="IPR004511">
    <property type="entry name" value="PAPS/APS_Rdtase"/>
</dbReference>
<dbReference type="GO" id="GO:0070814">
    <property type="term" value="P:hydrogen sulfide biosynthetic process"/>
    <property type="evidence" value="ECO:0007669"/>
    <property type="project" value="UniProtKB-UniRule"/>
</dbReference>
<evidence type="ECO:0000313" key="17">
    <source>
        <dbReference type="EMBL" id="SUA54000.1"/>
    </source>
</evidence>
<dbReference type="PANTHER" id="PTHR46482">
    <property type="entry name" value="5'-ADENYLYLSULFATE REDUCTASE 3, CHLOROPLASTIC"/>
    <property type="match status" value="1"/>
</dbReference>
<dbReference type="GO" id="GO:0043866">
    <property type="term" value="F:adenylyl-sulfate reductase (thioredoxin) activity"/>
    <property type="evidence" value="ECO:0007669"/>
    <property type="project" value="UniProtKB-EC"/>
</dbReference>
<keyword evidence="5 14" id="KW-0408">Iron</keyword>
<feature type="active site" description="Nucleophile; cysteine thiosulfonate intermediate" evidence="14">
    <location>
        <position position="238"/>
    </location>
</feature>
<dbReference type="EMBL" id="CP065725">
    <property type="protein sequence ID" value="QPT41186.1"/>
    <property type="molecule type" value="Genomic_DNA"/>
</dbReference>
<dbReference type="EMBL" id="UGSB01000001">
    <property type="protein sequence ID" value="SUA54000.1"/>
    <property type="molecule type" value="Genomic_DNA"/>
</dbReference>
<dbReference type="GO" id="GO:0019379">
    <property type="term" value="P:sulfate assimilation, phosphoadenylyl sulfate reduction by phosphoadenylyl-sulfate reductase (thioredoxin)"/>
    <property type="evidence" value="ECO:0007669"/>
    <property type="project" value="UniProtKB-UniRule"/>
</dbReference>
<proteinExistence type="inferred from homology"/>